<sequence length="89" mass="10401">MISTQDELLFINSKPNNAKTSTQILLISLTSFKYTLAFYFLLFQGGRGYESRWECYRGWWKTEGEEQESVVTSICWKAVMLCVRLEEEG</sequence>
<evidence type="ECO:0000256" key="1">
    <source>
        <dbReference type="SAM" id="Phobius"/>
    </source>
</evidence>
<reference evidence="2" key="1">
    <citation type="submission" date="2022-10" db="EMBL/GenBank/DDBJ databases">
        <authorList>
            <person name="Hyden B.L."/>
            <person name="Feng K."/>
            <person name="Yates T."/>
            <person name="Jawdy S."/>
            <person name="Smart L.B."/>
            <person name="Muchero W."/>
        </authorList>
    </citation>
    <scope>NUCLEOTIDE SEQUENCE</scope>
    <source>
        <tissue evidence="2">Shoot tip</tissue>
    </source>
</reference>
<protein>
    <submittedName>
        <fullName evidence="2">Uncharacterized protein</fullName>
    </submittedName>
</protein>
<gene>
    <name evidence="2" type="ORF">OIU77_009207</name>
</gene>
<keyword evidence="1" id="KW-0812">Transmembrane</keyword>
<comment type="caution">
    <text evidence="2">The sequence shown here is derived from an EMBL/GenBank/DDBJ whole genome shotgun (WGS) entry which is preliminary data.</text>
</comment>
<accession>A0ABQ9AE49</accession>
<reference evidence="2" key="2">
    <citation type="journal article" date="2023" name="Int. J. Mol. Sci.">
        <title>De Novo Assembly and Annotation of 11 Diverse Shrub Willow (Salix) Genomes Reveals Novel Gene Organization in Sex-Linked Regions.</title>
        <authorList>
            <person name="Hyden B."/>
            <person name="Feng K."/>
            <person name="Yates T.B."/>
            <person name="Jawdy S."/>
            <person name="Cereghino C."/>
            <person name="Smart L.B."/>
            <person name="Muchero W."/>
        </authorList>
    </citation>
    <scope>NUCLEOTIDE SEQUENCE</scope>
    <source>
        <tissue evidence="2">Shoot tip</tissue>
    </source>
</reference>
<keyword evidence="1" id="KW-0472">Membrane</keyword>
<keyword evidence="3" id="KW-1185">Reference proteome</keyword>
<evidence type="ECO:0000313" key="2">
    <source>
        <dbReference type="EMBL" id="KAJ6333293.1"/>
    </source>
</evidence>
<feature type="transmembrane region" description="Helical" evidence="1">
    <location>
        <begin position="24"/>
        <end position="43"/>
    </location>
</feature>
<proteinExistence type="predicted"/>
<name>A0ABQ9AE49_9ROSI</name>
<keyword evidence="1" id="KW-1133">Transmembrane helix</keyword>
<evidence type="ECO:0000313" key="3">
    <source>
        <dbReference type="Proteomes" id="UP001141253"/>
    </source>
</evidence>
<dbReference type="EMBL" id="JAPFFI010000021">
    <property type="protein sequence ID" value="KAJ6333293.1"/>
    <property type="molecule type" value="Genomic_DNA"/>
</dbReference>
<organism evidence="2 3">
    <name type="scientific">Salix suchowensis</name>
    <dbReference type="NCBI Taxonomy" id="1278906"/>
    <lineage>
        <taxon>Eukaryota</taxon>
        <taxon>Viridiplantae</taxon>
        <taxon>Streptophyta</taxon>
        <taxon>Embryophyta</taxon>
        <taxon>Tracheophyta</taxon>
        <taxon>Spermatophyta</taxon>
        <taxon>Magnoliopsida</taxon>
        <taxon>eudicotyledons</taxon>
        <taxon>Gunneridae</taxon>
        <taxon>Pentapetalae</taxon>
        <taxon>rosids</taxon>
        <taxon>fabids</taxon>
        <taxon>Malpighiales</taxon>
        <taxon>Salicaceae</taxon>
        <taxon>Saliceae</taxon>
        <taxon>Salix</taxon>
    </lineage>
</organism>
<dbReference type="Proteomes" id="UP001141253">
    <property type="component" value="Chromosome 11"/>
</dbReference>